<dbReference type="InterPro" id="IPR039448">
    <property type="entry name" value="Beta_helix"/>
</dbReference>
<dbReference type="InterPro" id="IPR011050">
    <property type="entry name" value="Pectin_lyase_fold/virulence"/>
</dbReference>
<dbReference type="AlphaFoldDB" id="A0A1S7FVP4"/>
<dbReference type="Pfam" id="PF13229">
    <property type="entry name" value="Beta_helix"/>
    <property type="match status" value="1"/>
</dbReference>
<evidence type="ECO:0000259" key="1">
    <source>
        <dbReference type="Pfam" id="PF13229"/>
    </source>
</evidence>
<dbReference type="RefSeq" id="WP_036060864.1">
    <property type="nucleotide sequence ID" value="NZ_CP011102.1"/>
</dbReference>
<dbReference type="Proteomes" id="UP000223060">
    <property type="component" value="Chromosome"/>
</dbReference>
<dbReference type="NCBIfam" id="TIGR03804">
    <property type="entry name" value="para_beta_helix"/>
    <property type="match status" value="1"/>
</dbReference>
<dbReference type="SMART" id="SM00710">
    <property type="entry name" value="PbH1"/>
    <property type="match status" value="4"/>
</dbReference>
<organism evidence="2 3">
    <name type="scientific">Listeria weihenstephanensis</name>
    <dbReference type="NCBI Taxonomy" id="1006155"/>
    <lineage>
        <taxon>Bacteria</taxon>
        <taxon>Bacillati</taxon>
        <taxon>Bacillota</taxon>
        <taxon>Bacilli</taxon>
        <taxon>Bacillales</taxon>
        <taxon>Listeriaceae</taxon>
        <taxon>Listeria</taxon>
    </lineage>
</organism>
<gene>
    <name evidence="2" type="ORF">UE46_10330</name>
</gene>
<sequence length="1280" mass="141232">MKTASMNNFKTSTIKGEYASENVEAWRALTETLKSSEEEVVLQFGVGEYFFNASIPVVSNITVRGVEANGEKKTSLTFIHAGSGIVTGLEKQPAEGVAGDMLTNVSFQDIQIQYRISQDGYVPALTYAKEDPAKDYSLITLLRPYDHKYNAYSGLSNINFTNVHVNANERGHVALNFGGVTNLTIRDCHVEGSGYGNGIGVEYSEKVLIENNTVHNTGRAGIQLYRGNKDVTVKGNHVSNWMQRYGVYHYLYVMKEEKVTNMFDAGIDSYGPHNDTIHILDNMVQVGESHLDENPCNRKADEMLKKWGVDKPLLNGQVHAYYQPYRLSGAKNVLLENNKAIIKSVHAFGFLFVAERAFSNVRGGTEIGTPSNIVVRNNEMEISGESRFPLRLVSIAKENGVGVEFYDNTFTMEGPINHGGIVGKPDPASKPAFATVRLADSEPESIDLVKPSEELVLINNRIIHKPIPESDVVWARVEVTATTATMETGMGAYKRIKPVLNRLITVGNKAERNKEVADLNSKTGNIQDFAFNLLTAPIYDDILAKSEYQGNLEAPVAKVVLSRDGVDVKEAMMQSNAFQFTGMNTLTAQKDSKYVVKGFDAKGYLLQTLPLQLLSAANKLSANDYMIDATSLSGKYGENIAYVRIWKDGKAIGQAATNNGIFTLSAMLNYKLNVADNVEIVGVDKNYKELNRVALGIYSYELSADVYLVGAASLTGKVGKGMGKIQLTMAGKVVKEVAPKGDGTFEFTNVADLLVAGSDVRVSGLDKDNIIQKSVIVPVRDYRLSVEPYQIGQNELVGTCGQDIVSVDFQTLDGMWLSAVINPTTRRFHFAGMAEYAFNETIHLEARNSDGDICHTMVVNVKDYTLMVSAYEMGKVQLDGIAGKDIVKVQLMNGNGTPKMVDVRNRAFQFTIMLLQDIQPTSDVMIQGLDSFGKVQNQVTLTILDYTVTAPFLEVGQDVYRGTYGKDVFKVRFIINGTVVQATTENGIYTFTGLKKFNIQTKDTVDVIAVQQEKHIERYRVPVAVYDFSLAGPVYSLDQTVYSGNYGEHIYMVALLVNRVQKAVATKANGVYTFSNMASWIKNSEDTVEIVGIDAQGVVRKTYPLSIKDERLLISDYVLGEGTYQGSFGGAIAKVRLWVNGKVEQQAQTSQGIFTFTNMDGLIKSDQVLAEVVGVTSNYVELARRVVTILDYRLTLTTSTYILGSPNYLTGSRGKDIAKIFLFINGEKTTRNAGYTDAGFQIYLPLHVKSVSSPTQKYELVGFDKDDQIRSRQEFTVIPR</sequence>
<dbReference type="SUPFAM" id="SSF51126">
    <property type="entry name" value="Pectin lyase-like"/>
    <property type="match status" value="1"/>
</dbReference>
<keyword evidence="3" id="KW-1185">Reference proteome</keyword>
<dbReference type="KEGG" id="lwi:UE46_10330"/>
<reference evidence="3" key="1">
    <citation type="submission" date="2015-03" db="EMBL/GenBank/DDBJ databases">
        <authorList>
            <person name="Ferrari E."/>
            <person name="Walter M.C."/>
            <person name="Huptas C."/>
            <person name="Scherer S."/>
            <person name="Mueller-Herbst S."/>
        </authorList>
    </citation>
    <scope>NUCLEOTIDE SEQUENCE [LARGE SCALE GENOMIC DNA]</scope>
    <source>
        <strain evidence="3">LWP01</strain>
    </source>
</reference>
<dbReference type="InterPro" id="IPR006626">
    <property type="entry name" value="PbH1"/>
</dbReference>
<dbReference type="Gene3D" id="2.160.20.10">
    <property type="entry name" value="Single-stranded right-handed beta-helix, Pectin lyase-like"/>
    <property type="match status" value="1"/>
</dbReference>
<proteinExistence type="predicted"/>
<evidence type="ECO:0000313" key="3">
    <source>
        <dbReference type="Proteomes" id="UP000223060"/>
    </source>
</evidence>
<name>A0A1S7FVP4_9LIST</name>
<dbReference type="EMBL" id="CP011102">
    <property type="protein sequence ID" value="AQY51417.1"/>
    <property type="molecule type" value="Genomic_DNA"/>
</dbReference>
<dbReference type="InterPro" id="IPR012334">
    <property type="entry name" value="Pectin_lyas_fold"/>
</dbReference>
<dbReference type="InterPro" id="IPR022441">
    <property type="entry name" value="Para_beta_helix_rpt-2"/>
</dbReference>
<evidence type="ECO:0000313" key="2">
    <source>
        <dbReference type="EMBL" id="AQY51417.1"/>
    </source>
</evidence>
<feature type="domain" description="Right handed beta helix" evidence="1">
    <location>
        <begin position="156"/>
        <end position="248"/>
    </location>
</feature>
<protein>
    <recommendedName>
        <fullName evidence="1">Right handed beta helix domain-containing protein</fullName>
    </recommendedName>
</protein>
<accession>A0A1S7FVP4</accession>